<protein>
    <submittedName>
        <fullName evidence="1">Uncharacterized protein</fullName>
    </submittedName>
</protein>
<dbReference type="AlphaFoldDB" id="A0AB39WEW3"/>
<gene>
    <name evidence="1" type="ORF">AB3G39_00355</name>
</gene>
<sequence length="263" mass="30722">MKNLIVLFFFSSIATVFGQNKMLFASKLNYIAIDADEFIGYDQFGFHYTIKNNVFTKTKDGESLDYKNIALGKITKVDIQNPLKIILFYENFNSVIILDNQLNEIQKINFSENPTPIVANAVGIASQNQLWMYNSLNQQIGLYDYLKNEYKSISTSFPESIKYYQSNLTTFYWVDKKNNWYSCDRFGKITTKIKTIDFDQIKIITENQYLISKNSILSIEDIDKNEKYEIEILEKTFKNFSYKDQILSIFTSEGITNYKITIP</sequence>
<name>A0AB39WEW3_9FLAO</name>
<accession>A0AB39WEW3</accession>
<dbReference type="RefSeq" id="WP_369765755.1">
    <property type="nucleotide sequence ID" value="NZ_CP165626.1"/>
</dbReference>
<reference evidence="1" key="1">
    <citation type="submission" date="2024-07" db="EMBL/GenBank/DDBJ databases">
        <authorList>
            <person name="Biller S.J."/>
        </authorList>
    </citation>
    <scope>NUCLEOTIDE SEQUENCE</scope>
    <source>
        <strain evidence="1">WC2416</strain>
    </source>
</reference>
<evidence type="ECO:0000313" key="1">
    <source>
        <dbReference type="EMBL" id="XDU98832.1"/>
    </source>
</evidence>
<dbReference type="EMBL" id="CP165626">
    <property type="protein sequence ID" value="XDU98832.1"/>
    <property type="molecule type" value="Genomic_DNA"/>
</dbReference>
<proteinExistence type="predicted"/>
<organism evidence="1">
    <name type="scientific">Flavobacterium sp. WC2416</name>
    <dbReference type="NCBI Taxonomy" id="3234141"/>
    <lineage>
        <taxon>Bacteria</taxon>
        <taxon>Pseudomonadati</taxon>
        <taxon>Bacteroidota</taxon>
        <taxon>Flavobacteriia</taxon>
        <taxon>Flavobacteriales</taxon>
        <taxon>Flavobacteriaceae</taxon>
        <taxon>Flavobacterium</taxon>
    </lineage>
</organism>